<evidence type="ECO:0000256" key="12">
    <source>
        <dbReference type="SAM" id="Phobius"/>
    </source>
</evidence>
<keyword evidence="6 10" id="KW-0378">Hydrolase</keyword>
<dbReference type="AlphaFoldDB" id="A0A9W9CIZ5"/>
<dbReference type="OrthoDB" id="660550at2759"/>
<evidence type="ECO:0000256" key="11">
    <source>
        <dbReference type="SAM" id="MobiDB-lite"/>
    </source>
</evidence>
<name>A0A9W9CIZ5_9PLEO</name>
<evidence type="ECO:0000256" key="3">
    <source>
        <dbReference type="ARBA" id="ARBA00022475"/>
    </source>
</evidence>
<evidence type="ECO:0000313" key="14">
    <source>
        <dbReference type="EMBL" id="KAJ4365057.1"/>
    </source>
</evidence>
<evidence type="ECO:0000256" key="7">
    <source>
        <dbReference type="ARBA" id="ARBA00023136"/>
    </source>
</evidence>
<dbReference type="PROSITE" id="PS51767">
    <property type="entry name" value="PEPTIDASE_A1"/>
    <property type="match status" value="1"/>
</dbReference>
<gene>
    <name evidence="14" type="ORF">N0V83_008673</name>
</gene>
<dbReference type="GO" id="GO:0005886">
    <property type="term" value="C:plasma membrane"/>
    <property type="evidence" value="ECO:0007669"/>
    <property type="project" value="UniProtKB-SubCell"/>
</dbReference>
<comment type="similarity">
    <text evidence="2 10">Belongs to the peptidase A1 family.</text>
</comment>
<dbReference type="Proteomes" id="UP001140560">
    <property type="component" value="Unassembled WGS sequence"/>
</dbReference>
<feature type="transmembrane region" description="Helical" evidence="12">
    <location>
        <begin position="327"/>
        <end position="346"/>
    </location>
</feature>
<evidence type="ECO:0000256" key="8">
    <source>
        <dbReference type="ARBA" id="ARBA00023180"/>
    </source>
</evidence>
<evidence type="ECO:0000256" key="9">
    <source>
        <dbReference type="ARBA" id="ARBA00023288"/>
    </source>
</evidence>
<keyword evidence="7 12" id="KW-0472">Membrane</keyword>
<dbReference type="InterPro" id="IPR033121">
    <property type="entry name" value="PEPTIDASE_A1"/>
</dbReference>
<accession>A0A9W9CIZ5</accession>
<dbReference type="PANTHER" id="PTHR47966:SF75">
    <property type="entry name" value="ENDOPEPTIDASE (CTSD), PUTATIVE (AFU_ORTHOLOGUE AFUA_4G07040)-RELATED"/>
    <property type="match status" value="1"/>
</dbReference>
<evidence type="ECO:0000313" key="15">
    <source>
        <dbReference type="Proteomes" id="UP001140560"/>
    </source>
</evidence>
<keyword evidence="9" id="KW-0449">Lipoprotein</keyword>
<comment type="subcellular location">
    <subcellularLocation>
        <location evidence="1">Cell membrane</location>
    </subcellularLocation>
</comment>
<evidence type="ECO:0000256" key="10">
    <source>
        <dbReference type="RuleBase" id="RU000454"/>
    </source>
</evidence>
<reference evidence="14" key="1">
    <citation type="submission" date="2022-10" db="EMBL/GenBank/DDBJ databases">
        <title>Tapping the CABI collections for fungal endophytes: first genome assemblies for Collariella, Neodidymelliopsis, Ascochyta clinopodiicola, Didymella pomorum, Didymosphaeria variabile, Neocosmospora piperis and Neocucurbitaria cava.</title>
        <authorList>
            <person name="Hill R."/>
        </authorList>
    </citation>
    <scope>NUCLEOTIDE SEQUENCE</scope>
    <source>
        <strain evidence="14">IMI 356814</strain>
    </source>
</reference>
<dbReference type="Gene3D" id="2.40.70.10">
    <property type="entry name" value="Acid Proteases"/>
    <property type="match status" value="2"/>
</dbReference>
<keyword evidence="12" id="KW-0812">Transmembrane</keyword>
<feature type="region of interest" description="Disordered" evidence="11">
    <location>
        <begin position="273"/>
        <end position="322"/>
    </location>
</feature>
<protein>
    <recommendedName>
        <fullName evidence="13">Peptidase A1 domain-containing protein</fullName>
    </recommendedName>
</protein>
<dbReference type="FunFam" id="2.40.70.10:FF:000060">
    <property type="entry name" value="Aspartic-type endopeptidase ctsD"/>
    <property type="match status" value="1"/>
</dbReference>
<evidence type="ECO:0000256" key="1">
    <source>
        <dbReference type="ARBA" id="ARBA00004236"/>
    </source>
</evidence>
<dbReference type="EMBL" id="JAPEUY010000016">
    <property type="protein sequence ID" value="KAJ4365057.1"/>
    <property type="molecule type" value="Genomic_DNA"/>
</dbReference>
<dbReference type="Pfam" id="PF00026">
    <property type="entry name" value="Asp"/>
    <property type="match status" value="1"/>
</dbReference>
<evidence type="ECO:0000256" key="6">
    <source>
        <dbReference type="ARBA" id="ARBA00022801"/>
    </source>
</evidence>
<feature type="domain" description="Peptidase A1" evidence="13">
    <location>
        <begin position="1"/>
        <end position="263"/>
    </location>
</feature>
<keyword evidence="8" id="KW-0325">Glycoprotein</keyword>
<dbReference type="PRINTS" id="PR00792">
    <property type="entry name" value="PEPSIN"/>
</dbReference>
<dbReference type="GO" id="GO:0006508">
    <property type="term" value="P:proteolysis"/>
    <property type="evidence" value="ECO:0007669"/>
    <property type="project" value="UniProtKB-KW"/>
</dbReference>
<evidence type="ECO:0000256" key="4">
    <source>
        <dbReference type="ARBA" id="ARBA00022670"/>
    </source>
</evidence>
<dbReference type="PROSITE" id="PS00141">
    <property type="entry name" value="ASP_PROTEASE"/>
    <property type="match status" value="1"/>
</dbReference>
<sequence length="348" mass="35787">MHTDSTPFNVTYGTGSVSGSLATDTIHIGTLSSSLTFGLATNVSAEFQSYAMDGILGLGRGTTQSDSQPSVMDVLSTSNLISSKLYGIHLSRSKDGKLDGELNLGAVNKDRFTGDLNWSDVVDNDAGFWEIPLSSATVDGNLVSLTTDGARTAIIDTGTSYILLPPADALALHSGIPQFEQSSDKQTFSVPCDTGSTIAFSFGKEVYNISSADWIGAKLDSGLCRSNIIGLQTFGATQWLVGDVFLKNVYSAFDFDNKKVGFGVLSDDDAEEADATASSSSGSSSAKVSQTGTASSGSADPTSSADAASGAQQPEGQKGAGGAAGKATASLLGFAVMIALLSSFVFTF</sequence>
<keyword evidence="12" id="KW-1133">Transmembrane helix</keyword>
<keyword evidence="3" id="KW-1003">Cell membrane</keyword>
<dbReference type="InterPro" id="IPR001461">
    <property type="entry name" value="Aspartic_peptidase_A1"/>
</dbReference>
<evidence type="ECO:0000256" key="5">
    <source>
        <dbReference type="ARBA" id="ARBA00022750"/>
    </source>
</evidence>
<evidence type="ECO:0000256" key="2">
    <source>
        <dbReference type="ARBA" id="ARBA00007447"/>
    </source>
</evidence>
<keyword evidence="15" id="KW-1185">Reference proteome</keyword>
<organism evidence="14 15">
    <name type="scientific">Neocucurbitaria cava</name>
    <dbReference type="NCBI Taxonomy" id="798079"/>
    <lineage>
        <taxon>Eukaryota</taxon>
        <taxon>Fungi</taxon>
        <taxon>Dikarya</taxon>
        <taxon>Ascomycota</taxon>
        <taxon>Pezizomycotina</taxon>
        <taxon>Dothideomycetes</taxon>
        <taxon>Pleosporomycetidae</taxon>
        <taxon>Pleosporales</taxon>
        <taxon>Pleosporineae</taxon>
        <taxon>Cucurbitariaceae</taxon>
        <taxon>Neocucurbitaria</taxon>
    </lineage>
</organism>
<dbReference type="InterPro" id="IPR001969">
    <property type="entry name" value="Aspartic_peptidase_AS"/>
</dbReference>
<dbReference type="GO" id="GO:0004190">
    <property type="term" value="F:aspartic-type endopeptidase activity"/>
    <property type="evidence" value="ECO:0007669"/>
    <property type="project" value="UniProtKB-KW"/>
</dbReference>
<comment type="caution">
    <text evidence="14">The sequence shown here is derived from an EMBL/GenBank/DDBJ whole genome shotgun (WGS) entry which is preliminary data.</text>
</comment>
<dbReference type="InterPro" id="IPR034164">
    <property type="entry name" value="Pepsin-like_dom"/>
</dbReference>
<feature type="compositionally biased region" description="Low complexity" evidence="11">
    <location>
        <begin position="275"/>
        <end position="317"/>
    </location>
</feature>
<proteinExistence type="inferred from homology"/>
<keyword evidence="4 10" id="KW-0645">Protease</keyword>
<dbReference type="InterPro" id="IPR021109">
    <property type="entry name" value="Peptidase_aspartic_dom_sf"/>
</dbReference>
<dbReference type="Gene3D" id="2.60.40.1960">
    <property type="match status" value="1"/>
</dbReference>
<keyword evidence="5 10" id="KW-0064">Aspartyl protease</keyword>
<dbReference type="PANTHER" id="PTHR47966">
    <property type="entry name" value="BETA-SITE APP-CLEAVING ENZYME, ISOFORM A-RELATED"/>
    <property type="match status" value="1"/>
</dbReference>
<dbReference type="CDD" id="cd05471">
    <property type="entry name" value="pepsin_like"/>
    <property type="match status" value="1"/>
</dbReference>
<dbReference type="SUPFAM" id="SSF50630">
    <property type="entry name" value="Acid proteases"/>
    <property type="match status" value="1"/>
</dbReference>
<evidence type="ECO:0000259" key="13">
    <source>
        <dbReference type="PROSITE" id="PS51767"/>
    </source>
</evidence>